<feature type="transmembrane region" description="Helical" evidence="5">
    <location>
        <begin position="264"/>
        <end position="282"/>
    </location>
</feature>
<organism evidence="7 8">
    <name type="scientific">Haliangium ochraceum (strain DSM 14365 / JCM 11303 / SMP-2)</name>
    <dbReference type="NCBI Taxonomy" id="502025"/>
    <lineage>
        <taxon>Bacteria</taxon>
        <taxon>Pseudomonadati</taxon>
        <taxon>Myxococcota</taxon>
        <taxon>Polyangia</taxon>
        <taxon>Haliangiales</taxon>
        <taxon>Kofleriaceae</taxon>
        <taxon>Haliangium</taxon>
    </lineage>
</organism>
<dbReference type="InterPro" id="IPR051533">
    <property type="entry name" value="WaaL-like"/>
</dbReference>
<proteinExistence type="predicted"/>
<evidence type="ECO:0000256" key="4">
    <source>
        <dbReference type="ARBA" id="ARBA00023136"/>
    </source>
</evidence>
<gene>
    <name evidence="7" type="ordered locus">Hoch_0024</name>
</gene>
<feature type="domain" description="O-antigen ligase-related" evidence="6">
    <location>
        <begin position="231"/>
        <end position="348"/>
    </location>
</feature>
<feature type="transmembrane region" description="Helical" evidence="5">
    <location>
        <begin position="111"/>
        <end position="128"/>
    </location>
</feature>
<reference evidence="7 8" key="1">
    <citation type="journal article" date="2010" name="Stand. Genomic Sci.">
        <title>Complete genome sequence of Haliangium ochraceum type strain (SMP-2).</title>
        <authorList>
            <consortium name="US DOE Joint Genome Institute (JGI-PGF)"/>
            <person name="Ivanova N."/>
            <person name="Daum C."/>
            <person name="Lang E."/>
            <person name="Abt B."/>
            <person name="Kopitz M."/>
            <person name="Saunders E."/>
            <person name="Lapidus A."/>
            <person name="Lucas S."/>
            <person name="Glavina Del Rio T."/>
            <person name="Nolan M."/>
            <person name="Tice H."/>
            <person name="Copeland A."/>
            <person name="Cheng J.F."/>
            <person name="Chen F."/>
            <person name="Bruce D."/>
            <person name="Goodwin L."/>
            <person name="Pitluck S."/>
            <person name="Mavromatis K."/>
            <person name="Pati A."/>
            <person name="Mikhailova N."/>
            <person name="Chen A."/>
            <person name="Palaniappan K."/>
            <person name="Land M."/>
            <person name="Hauser L."/>
            <person name="Chang Y.J."/>
            <person name="Jeffries C.D."/>
            <person name="Detter J.C."/>
            <person name="Brettin T."/>
            <person name="Rohde M."/>
            <person name="Goker M."/>
            <person name="Bristow J."/>
            <person name="Markowitz V."/>
            <person name="Eisen J.A."/>
            <person name="Hugenholtz P."/>
            <person name="Kyrpides N.C."/>
            <person name="Klenk H.P."/>
        </authorList>
    </citation>
    <scope>NUCLEOTIDE SEQUENCE [LARGE SCALE GENOMIC DNA]</scope>
    <source>
        <strain evidence="8">DSM 14365 / CIP 107738 / JCM 11303 / AJ 13395 / SMP-2</strain>
    </source>
</reference>
<keyword evidence="3 5" id="KW-1133">Transmembrane helix</keyword>
<name>D0LFN2_HALO1</name>
<dbReference type="eggNOG" id="COG3307">
    <property type="taxonomic scope" value="Bacteria"/>
</dbReference>
<feature type="transmembrane region" description="Helical" evidence="5">
    <location>
        <begin position="429"/>
        <end position="453"/>
    </location>
</feature>
<feature type="transmembrane region" description="Helical" evidence="5">
    <location>
        <begin position="58"/>
        <end position="77"/>
    </location>
</feature>
<keyword evidence="8" id="KW-1185">Reference proteome</keyword>
<feature type="transmembrane region" description="Helical" evidence="5">
    <location>
        <begin position="333"/>
        <end position="354"/>
    </location>
</feature>
<feature type="transmembrane region" description="Helical" evidence="5">
    <location>
        <begin position="28"/>
        <end position="46"/>
    </location>
</feature>
<dbReference type="HOGENOM" id="CLU_599595_0_0_7"/>
<dbReference type="RefSeq" id="WP_012825293.1">
    <property type="nucleotide sequence ID" value="NC_013440.1"/>
</dbReference>
<accession>D0LFN2</accession>
<evidence type="ECO:0000313" key="7">
    <source>
        <dbReference type="EMBL" id="ACY12666.1"/>
    </source>
</evidence>
<dbReference type="GO" id="GO:0016020">
    <property type="term" value="C:membrane"/>
    <property type="evidence" value="ECO:0007669"/>
    <property type="project" value="UniProtKB-SubCell"/>
</dbReference>
<feature type="transmembrane region" description="Helical" evidence="5">
    <location>
        <begin position="83"/>
        <end position="99"/>
    </location>
</feature>
<comment type="subcellular location">
    <subcellularLocation>
        <location evidence="1">Membrane</location>
        <topology evidence="1">Multi-pass membrane protein</topology>
    </subcellularLocation>
</comment>
<evidence type="ECO:0000256" key="2">
    <source>
        <dbReference type="ARBA" id="ARBA00022692"/>
    </source>
</evidence>
<dbReference type="Proteomes" id="UP000001880">
    <property type="component" value="Chromosome"/>
</dbReference>
<evidence type="ECO:0000256" key="1">
    <source>
        <dbReference type="ARBA" id="ARBA00004141"/>
    </source>
</evidence>
<dbReference type="AlphaFoldDB" id="D0LFN2"/>
<evidence type="ECO:0000259" key="6">
    <source>
        <dbReference type="Pfam" id="PF04932"/>
    </source>
</evidence>
<dbReference type="Pfam" id="PF04932">
    <property type="entry name" value="Wzy_C"/>
    <property type="match status" value="1"/>
</dbReference>
<dbReference type="PANTHER" id="PTHR37422:SF13">
    <property type="entry name" value="LIPOPOLYSACCHARIDE BIOSYNTHESIS PROTEIN PA4999-RELATED"/>
    <property type="match status" value="1"/>
</dbReference>
<dbReference type="EMBL" id="CP001804">
    <property type="protein sequence ID" value="ACY12666.1"/>
    <property type="molecule type" value="Genomic_DNA"/>
</dbReference>
<evidence type="ECO:0000256" key="3">
    <source>
        <dbReference type="ARBA" id="ARBA00022989"/>
    </source>
</evidence>
<dbReference type="InterPro" id="IPR007016">
    <property type="entry name" value="O-antigen_ligase-rel_domated"/>
</dbReference>
<keyword evidence="2 5" id="KW-0812">Transmembrane</keyword>
<dbReference type="KEGG" id="hoh:Hoch_0024"/>
<sequence>MFTLPGLSALVTFIYLRPQEFVLILQKLPLLYIFFAAALGGLVIDLKLRLIKPIPARTLLIATLFFGWILLNIGVKVPAASKVSEIITFTIVFVTYVLIAQGIQSFRALRVMAWVLLFSFLFLTYTGIRQAHGPMGCLMIENYMARLGTPDGRSCETALDCGGVEAEPGEAYDCQRIGPFGTTALNERVRYRGSLQDPNELSTVICGGVALIIGLVAMSRKLRWRVLAVIGAVAIFMCVIYTQSRGGMLAYMAVIGVYFIRRYGVKYAVIGVLCMLPLMALGGRGGEAASASTEGRYEAWRSGLDMLKMDPVFGVGKGMFTEYHHLTAHNSHVLTFAELGLLGMFLWVSTLYLAFKPSVVALRDFADDPSAGSVRTWALAVLAMGMPLIVQMMFLSLTYHFMTWVWVGMTGGFYSAVKSHVPDWEVKFGLFDIFIIAGIAYGFIAVLPFFLLLKGF</sequence>
<feature type="transmembrane region" description="Helical" evidence="5">
    <location>
        <begin position="397"/>
        <end position="417"/>
    </location>
</feature>
<keyword evidence="4 5" id="KW-0472">Membrane</keyword>
<protein>
    <submittedName>
        <fullName evidence="7">O-antigen polymerase</fullName>
    </submittedName>
</protein>
<dbReference type="STRING" id="502025.Hoch_0024"/>
<feature type="transmembrane region" description="Helical" evidence="5">
    <location>
        <begin position="226"/>
        <end position="244"/>
    </location>
</feature>
<evidence type="ECO:0000256" key="5">
    <source>
        <dbReference type="SAM" id="Phobius"/>
    </source>
</evidence>
<dbReference type="OrthoDB" id="5484716at2"/>
<evidence type="ECO:0000313" key="8">
    <source>
        <dbReference type="Proteomes" id="UP000001880"/>
    </source>
</evidence>
<dbReference type="PANTHER" id="PTHR37422">
    <property type="entry name" value="TEICHURONIC ACID BIOSYNTHESIS PROTEIN TUAE"/>
    <property type="match status" value="1"/>
</dbReference>
<feature type="transmembrane region" description="Helical" evidence="5">
    <location>
        <begin position="201"/>
        <end position="219"/>
    </location>
</feature>